<feature type="compositionally biased region" description="Low complexity" evidence="1">
    <location>
        <begin position="170"/>
        <end position="181"/>
    </location>
</feature>
<feature type="transmembrane region" description="Helical" evidence="2">
    <location>
        <begin position="70"/>
        <end position="96"/>
    </location>
</feature>
<dbReference type="EMBL" id="OB660096">
    <property type="protein sequence ID" value="CAD7222721.1"/>
    <property type="molecule type" value="Genomic_DNA"/>
</dbReference>
<keyword evidence="2" id="KW-1133">Transmembrane helix</keyword>
<protein>
    <submittedName>
        <fullName evidence="3">Uncharacterized protein</fullName>
    </submittedName>
</protein>
<gene>
    <name evidence="3" type="ORF">CTOB1V02_LOCUS720</name>
</gene>
<feature type="transmembrane region" description="Helical" evidence="2">
    <location>
        <begin position="12"/>
        <end position="40"/>
    </location>
</feature>
<feature type="compositionally biased region" description="Basic and acidic residues" evidence="1">
    <location>
        <begin position="124"/>
        <end position="134"/>
    </location>
</feature>
<accession>A0A7R8ZJR8</accession>
<organism evidence="3">
    <name type="scientific">Cyprideis torosa</name>
    <dbReference type="NCBI Taxonomy" id="163714"/>
    <lineage>
        <taxon>Eukaryota</taxon>
        <taxon>Metazoa</taxon>
        <taxon>Ecdysozoa</taxon>
        <taxon>Arthropoda</taxon>
        <taxon>Crustacea</taxon>
        <taxon>Oligostraca</taxon>
        <taxon>Ostracoda</taxon>
        <taxon>Podocopa</taxon>
        <taxon>Podocopida</taxon>
        <taxon>Cytherocopina</taxon>
        <taxon>Cytheroidea</taxon>
        <taxon>Cytherideidae</taxon>
        <taxon>Cyprideis</taxon>
    </lineage>
</organism>
<feature type="region of interest" description="Disordered" evidence="1">
    <location>
        <begin position="105"/>
        <end position="206"/>
    </location>
</feature>
<keyword evidence="2" id="KW-0812">Transmembrane</keyword>
<keyword evidence="2" id="KW-0472">Membrane</keyword>
<dbReference type="AlphaFoldDB" id="A0A7R8ZJR8"/>
<evidence type="ECO:0000256" key="1">
    <source>
        <dbReference type="SAM" id="MobiDB-lite"/>
    </source>
</evidence>
<name>A0A7R8ZJR8_9CRUS</name>
<reference evidence="3" key="1">
    <citation type="submission" date="2020-11" db="EMBL/GenBank/DDBJ databases">
        <authorList>
            <person name="Tran Van P."/>
        </authorList>
    </citation>
    <scope>NUCLEOTIDE SEQUENCE</scope>
</reference>
<evidence type="ECO:0000256" key="2">
    <source>
        <dbReference type="SAM" id="Phobius"/>
    </source>
</evidence>
<feature type="compositionally biased region" description="Low complexity" evidence="1">
    <location>
        <begin position="153"/>
        <end position="162"/>
    </location>
</feature>
<evidence type="ECO:0000313" key="3">
    <source>
        <dbReference type="EMBL" id="CAD7222721.1"/>
    </source>
</evidence>
<sequence>MTRTNFKVFGLYLNGSAIFAVMVVCILFLLSGVAMTVVGYTDLDSDTFYGMQNNENNFYSNGNDQNPLRIIGPVCMILGAFISLVMGVVYALACMADDSHYRNPRKRPDYEGYIPADKPRRTKVNREDEVHTENLHPAMRSAPVAPVGKKTPSTSSHESSVSGNFKEQQTSGSGTSSSSKSTPPPVNPYPAQYVPRPGEGLRSTGV</sequence>
<proteinExistence type="predicted"/>